<keyword evidence="1 2" id="KW-0694">RNA-binding</keyword>
<feature type="compositionally biased region" description="Basic residues" evidence="3">
    <location>
        <begin position="56"/>
        <end position="68"/>
    </location>
</feature>
<feature type="compositionally biased region" description="Low complexity" evidence="3">
    <location>
        <begin position="109"/>
        <end position="121"/>
    </location>
</feature>
<feature type="domain" description="RRM" evidence="4">
    <location>
        <begin position="213"/>
        <end position="290"/>
    </location>
</feature>
<dbReference type="Pfam" id="PF00076">
    <property type="entry name" value="RRM_1"/>
    <property type="match status" value="1"/>
</dbReference>
<dbReference type="Proteomes" id="UP001234581">
    <property type="component" value="Unassembled WGS sequence"/>
</dbReference>
<evidence type="ECO:0000313" key="6">
    <source>
        <dbReference type="Proteomes" id="UP001234581"/>
    </source>
</evidence>
<dbReference type="SUPFAM" id="SSF54928">
    <property type="entry name" value="RNA-binding domain, RBD"/>
    <property type="match status" value="1"/>
</dbReference>
<evidence type="ECO:0000256" key="1">
    <source>
        <dbReference type="ARBA" id="ARBA00022884"/>
    </source>
</evidence>
<dbReference type="PROSITE" id="PS50102">
    <property type="entry name" value="RRM"/>
    <property type="match status" value="1"/>
</dbReference>
<dbReference type="Gene3D" id="3.30.70.330">
    <property type="match status" value="1"/>
</dbReference>
<feature type="compositionally biased region" description="Pro residues" evidence="3">
    <location>
        <begin position="292"/>
        <end position="303"/>
    </location>
</feature>
<feature type="compositionally biased region" description="Low complexity" evidence="3">
    <location>
        <begin position="20"/>
        <end position="48"/>
    </location>
</feature>
<dbReference type="InterPro" id="IPR012677">
    <property type="entry name" value="Nucleotide-bd_a/b_plait_sf"/>
</dbReference>
<dbReference type="RefSeq" id="XP_058345713.1">
    <property type="nucleotide sequence ID" value="XM_058483514.1"/>
</dbReference>
<reference evidence="5 6" key="1">
    <citation type="submission" date="2023-03" db="EMBL/GenBank/DDBJ databases">
        <title>Genome sequence of Lichtheimia ornata CBS 291.66.</title>
        <authorList>
            <person name="Mohabir J.T."/>
            <person name="Shea T.P."/>
            <person name="Kurbessoian T."/>
            <person name="Berby B."/>
            <person name="Fontaine J."/>
            <person name="Livny J."/>
            <person name="Gnirke A."/>
            <person name="Stajich J.E."/>
            <person name="Cuomo C.A."/>
        </authorList>
    </citation>
    <scope>NUCLEOTIDE SEQUENCE [LARGE SCALE GENOMIC DNA]</scope>
    <source>
        <strain evidence="5">CBS 291.66</strain>
    </source>
</reference>
<feature type="region of interest" description="Disordered" evidence="3">
    <location>
        <begin position="336"/>
        <end position="375"/>
    </location>
</feature>
<keyword evidence="6" id="KW-1185">Reference proteome</keyword>
<dbReference type="CDD" id="cd00590">
    <property type="entry name" value="RRM_SF"/>
    <property type="match status" value="1"/>
</dbReference>
<feature type="region of interest" description="Disordered" evidence="3">
    <location>
        <begin position="1"/>
        <end position="173"/>
    </location>
</feature>
<dbReference type="InterPro" id="IPR051229">
    <property type="entry name" value="ALYREF_mRNA_export"/>
</dbReference>
<dbReference type="InterPro" id="IPR035979">
    <property type="entry name" value="RBD_domain_sf"/>
</dbReference>
<feature type="compositionally biased region" description="Low complexity" evidence="3">
    <location>
        <begin position="69"/>
        <end position="78"/>
    </location>
</feature>
<sequence length="375" mass="40434">MDLDSSLDDIIAKRGKSRPQPRSQTSQRRPTPSSRRPPTSTGSTRYSSNDSSRLGRNTHHAIHPKSKTITKSSSGSSILKRINPVPGGGFVTKKPISTSSLANRLGPKSTTQQSSSSSGSSRLDPAKIVITKSTGRRGGNEDINDHHPRYASPVARHDRRDYGGSSSSGLMDTSPTMITSSHRQQQPSSFNIRGLSGTGSGNGLSIRGEAGPSTVLISNLDPGANAEDVKTACLQFGKVYRTEVLLDASGRSFGEAEVEFATKAAALECIRKLDNEIADGRILRAVLRDRPPAPLQQPPPPPRMHPHPHHHPHPPSPAPPMGHFATQTLRSVIAPTRSGYTSAASATGKLYSDQMMQQPPHHDYARFPPPQPRRY</sequence>
<dbReference type="PANTHER" id="PTHR19965">
    <property type="entry name" value="RNA AND EXPORT FACTOR BINDING PROTEIN"/>
    <property type="match status" value="1"/>
</dbReference>
<dbReference type="GO" id="GO:0005634">
    <property type="term" value="C:nucleus"/>
    <property type="evidence" value="ECO:0007669"/>
    <property type="project" value="TreeGrafter"/>
</dbReference>
<dbReference type="EMBL" id="JARTCD010000011">
    <property type="protein sequence ID" value="KAJ8660800.1"/>
    <property type="molecule type" value="Genomic_DNA"/>
</dbReference>
<dbReference type="AlphaFoldDB" id="A0AAD7XZZ3"/>
<dbReference type="GeneID" id="83210856"/>
<organism evidence="5 6">
    <name type="scientific">Lichtheimia ornata</name>
    <dbReference type="NCBI Taxonomy" id="688661"/>
    <lineage>
        <taxon>Eukaryota</taxon>
        <taxon>Fungi</taxon>
        <taxon>Fungi incertae sedis</taxon>
        <taxon>Mucoromycota</taxon>
        <taxon>Mucoromycotina</taxon>
        <taxon>Mucoromycetes</taxon>
        <taxon>Mucorales</taxon>
        <taxon>Lichtheimiaceae</taxon>
        <taxon>Lichtheimia</taxon>
    </lineage>
</organism>
<evidence type="ECO:0000259" key="4">
    <source>
        <dbReference type="PROSITE" id="PS50102"/>
    </source>
</evidence>
<feature type="region of interest" description="Disordered" evidence="3">
    <location>
        <begin position="288"/>
        <end position="323"/>
    </location>
</feature>
<dbReference type="SMART" id="SM00360">
    <property type="entry name" value="RRM"/>
    <property type="match status" value="1"/>
</dbReference>
<feature type="compositionally biased region" description="Basic and acidic residues" evidence="3">
    <location>
        <begin position="138"/>
        <end position="148"/>
    </location>
</feature>
<comment type="caution">
    <text evidence="5">The sequence shown here is derived from an EMBL/GenBank/DDBJ whole genome shotgun (WGS) entry which is preliminary data.</text>
</comment>
<protein>
    <recommendedName>
        <fullName evidence="4">RRM domain-containing protein</fullName>
    </recommendedName>
</protein>
<evidence type="ECO:0000256" key="3">
    <source>
        <dbReference type="SAM" id="MobiDB-lite"/>
    </source>
</evidence>
<evidence type="ECO:0000256" key="2">
    <source>
        <dbReference type="PROSITE-ProRule" id="PRU00176"/>
    </source>
</evidence>
<proteinExistence type="predicted"/>
<feature type="compositionally biased region" description="Basic residues" evidence="3">
    <location>
        <begin position="304"/>
        <end position="313"/>
    </location>
</feature>
<accession>A0AAD7XZZ3</accession>
<dbReference type="InterPro" id="IPR000504">
    <property type="entry name" value="RRM_dom"/>
</dbReference>
<dbReference type="GO" id="GO:0003729">
    <property type="term" value="F:mRNA binding"/>
    <property type="evidence" value="ECO:0007669"/>
    <property type="project" value="TreeGrafter"/>
</dbReference>
<dbReference type="PANTHER" id="PTHR19965:SF82">
    <property type="entry name" value="THO COMPLEX SUBUNIT 4"/>
    <property type="match status" value="1"/>
</dbReference>
<evidence type="ECO:0000313" key="5">
    <source>
        <dbReference type="EMBL" id="KAJ8660800.1"/>
    </source>
</evidence>
<gene>
    <name evidence="5" type="ORF">O0I10_003443</name>
</gene>
<name>A0AAD7XZZ3_9FUNG</name>